<reference evidence="2 3" key="1">
    <citation type="journal article" date="2009" name="Science">
        <title>Green evolution and dynamic adaptations revealed by genomes of the marine picoeukaryotes Micromonas.</title>
        <authorList>
            <person name="Worden A.Z."/>
            <person name="Lee J.H."/>
            <person name="Mock T."/>
            <person name="Rouze P."/>
            <person name="Simmons M.P."/>
            <person name="Aerts A.L."/>
            <person name="Allen A.E."/>
            <person name="Cuvelier M.L."/>
            <person name="Derelle E."/>
            <person name="Everett M.V."/>
            <person name="Foulon E."/>
            <person name="Grimwood J."/>
            <person name="Gundlach H."/>
            <person name="Henrissat B."/>
            <person name="Napoli C."/>
            <person name="McDonald S.M."/>
            <person name="Parker M.S."/>
            <person name="Rombauts S."/>
            <person name="Salamov A."/>
            <person name="Von Dassow P."/>
            <person name="Badger J.H."/>
            <person name="Coutinho P.M."/>
            <person name="Demir E."/>
            <person name="Dubchak I."/>
            <person name="Gentemann C."/>
            <person name="Eikrem W."/>
            <person name="Gready J.E."/>
            <person name="John U."/>
            <person name="Lanier W."/>
            <person name="Lindquist E.A."/>
            <person name="Lucas S."/>
            <person name="Mayer K.F."/>
            <person name="Moreau H."/>
            <person name="Not F."/>
            <person name="Otillar R."/>
            <person name="Panaud O."/>
            <person name="Pangilinan J."/>
            <person name="Paulsen I."/>
            <person name="Piegu B."/>
            <person name="Poliakov A."/>
            <person name="Robbens S."/>
            <person name="Schmutz J."/>
            <person name="Toulza E."/>
            <person name="Wyss T."/>
            <person name="Zelensky A."/>
            <person name="Zhou K."/>
            <person name="Armbrust E.V."/>
            <person name="Bhattacharya D."/>
            <person name="Goodenough U.W."/>
            <person name="Van de Peer Y."/>
            <person name="Grigoriev I.V."/>
        </authorList>
    </citation>
    <scope>NUCLEOTIDE SEQUENCE [LARGE SCALE GENOMIC DNA]</scope>
    <source>
        <strain evidence="3">RCC299 / NOUM17</strain>
    </source>
</reference>
<evidence type="ECO:0000259" key="1">
    <source>
        <dbReference type="Pfam" id="PF03407"/>
    </source>
</evidence>
<evidence type="ECO:0000313" key="3">
    <source>
        <dbReference type="Proteomes" id="UP000002009"/>
    </source>
</evidence>
<gene>
    <name evidence="2" type="ORF">MICPUN_66770</name>
</gene>
<dbReference type="Pfam" id="PF03407">
    <property type="entry name" value="Nucleotid_trans"/>
    <property type="match status" value="1"/>
</dbReference>
<sequence length="424" mass="48004">ITKGLVRRTAVDGVVFVTWANNHYKDFARFWTMRLKSLGLTNFMVGAMDDELYRYMTEMGVATWHMGSKGIEKDAVKKDFGWGSQNFHKMGRDKIRLIRDFTKVEGISVLISDIDVAWLRDPTPFFKRYPSADILVSTDLLRSEIALDPPLQTPHLVDGEGLEFHVCHAASNIGIMWFRPTRGSQQLTEEWVRRIEADDKLWDQNAFNDLKALAGACAYRPDGTGLTDTAFGGRVTMGTLPVSQFSNGHTFYAQRLHTQVGLEPYAVHNTFQFGGTPGKRHRAREANAWLGDEEINYFDGDPELPEKGMFMSYTPRIPSAEAEIVRKNKELVSFQIKQIKTAAAIAQKLGRTLVLPPILCGLDRVWFPHYGRFPGSAFALPFVCPVDHVINMDLADASKFREWTFYSHPEFPAEMRESVATVEV</sequence>
<feature type="domain" description="Nucleotide-diphospho-sugar transferase" evidence="1">
    <location>
        <begin position="40"/>
        <end position="282"/>
    </location>
</feature>
<dbReference type="GO" id="GO:0052636">
    <property type="term" value="F:arabinosyltransferase activity"/>
    <property type="evidence" value="ECO:0007669"/>
    <property type="project" value="TreeGrafter"/>
</dbReference>
<dbReference type="EMBL" id="CP001576">
    <property type="protein sequence ID" value="ACO69906.1"/>
    <property type="molecule type" value="Genomic_DNA"/>
</dbReference>
<dbReference type="AlphaFoldDB" id="C1FI01"/>
<keyword evidence="3" id="KW-1185">Reference proteome</keyword>
<dbReference type="PANTHER" id="PTHR46936">
    <property type="entry name" value="ARABINOSYLTRANSFERASE XEG113"/>
    <property type="match status" value="1"/>
</dbReference>
<protein>
    <recommendedName>
        <fullName evidence="1">Nucleotide-diphospho-sugar transferase domain-containing protein</fullName>
    </recommendedName>
</protein>
<evidence type="ECO:0000313" key="2">
    <source>
        <dbReference type="EMBL" id="ACO69906.1"/>
    </source>
</evidence>
<dbReference type="PANTHER" id="PTHR46936:SF1">
    <property type="entry name" value="ARABINOSYLTRANSFERASE XEG113"/>
    <property type="match status" value="1"/>
</dbReference>
<dbReference type="GO" id="GO:0052325">
    <property type="term" value="P:cell wall pectin biosynthetic process"/>
    <property type="evidence" value="ECO:0007669"/>
    <property type="project" value="TreeGrafter"/>
</dbReference>
<name>C1FI01_MICCC</name>
<dbReference type="OMA" id="NIESHFT"/>
<dbReference type="InParanoid" id="C1FI01"/>
<dbReference type="eggNOG" id="ENOG502QSJ9">
    <property type="taxonomic scope" value="Eukaryota"/>
</dbReference>
<dbReference type="RefSeq" id="XP_002508648.1">
    <property type="nucleotide sequence ID" value="XM_002508602.1"/>
</dbReference>
<feature type="non-terminal residue" evidence="2">
    <location>
        <position position="1"/>
    </location>
</feature>
<feature type="non-terminal residue" evidence="2">
    <location>
        <position position="424"/>
    </location>
</feature>
<dbReference type="CAZy" id="GT77">
    <property type="family name" value="Glycosyltransferase Family 77"/>
</dbReference>
<proteinExistence type="predicted"/>
<dbReference type="InterPro" id="IPR053250">
    <property type="entry name" value="Glycosyltransferase_77"/>
</dbReference>
<organism evidence="2 3">
    <name type="scientific">Micromonas commoda (strain RCC299 / NOUM17 / CCMP2709)</name>
    <name type="common">Picoplanktonic green alga</name>
    <dbReference type="NCBI Taxonomy" id="296587"/>
    <lineage>
        <taxon>Eukaryota</taxon>
        <taxon>Viridiplantae</taxon>
        <taxon>Chlorophyta</taxon>
        <taxon>Mamiellophyceae</taxon>
        <taxon>Mamiellales</taxon>
        <taxon>Mamiellaceae</taxon>
        <taxon>Micromonas</taxon>
    </lineage>
</organism>
<dbReference type="OrthoDB" id="540503at2759"/>
<dbReference type="GO" id="GO:0005794">
    <property type="term" value="C:Golgi apparatus"/>
    <property type="evidence" value="ECO:0007669"/>
    <property type="project" value="TreeGrafter"/>
</dbReference>
<dbReference type="GeneID" id="8246659"/>
<accession>C1FI01</accession>
<dbReference type="KEGG" id="mis:MICPUN_66770"/>
<dbReference type="InterPro" id="IPR005069">
    <property type="entry name" value="Nucl-diP-sugar_transferase"/>
</dbReference>
<dbReference type="Proteomes" id="UP000002009">
    <property type="component" value="Chromosome 10"/>
</dbReference>